<evidence type="ECO:0000259" key="2">
    <source>
        <dbReference type="PROSITE" id="PS50983"/>
    </source>
</evidence>
<dbReference type="SUPFAM" id="SSF53807">
    <property type="entry name" value="Helical backbone' metal receptor"/>
    <property type="match status" value="1"/>
</dbReference>
<dbReference type="EMBL" id="AZMJ01000153">
    <property type="protein sequence ID" value="ETJ01083.1"/>
    <property type="molecule type" value="Genomic_DNA"/>
</dbReference>
<dbReference type="PANTHER" id="PTHR30535:SF34">
    <property type="entry name" value="MOLYBDATE-BINDING PROTEIN MOLA"/>
    <property type="match status" value="1"/>
</dbReference>
<reference evidence="3 4" key="1">
    <citation type="submission" date="2013-12" db="EMBL/GenBank/DDBJ databases">
        <title>A Varibaculum cambriense genome reconstructed from a premature infant gut community with otherwise low bacterial novelty that shifts toward anaerobic metabolism during the third week of life.</title>
        <authorList>
            <person name="Brown C.T."/>
            <person name="Sharon I."/>
            <person name="Thomas B.C."/>
            <person name="Castelle C.J."/>
            <person name="Morowitz M.J."/>
            <person name="Banfield J.F."/>
        </authorList>
    </citation>
    <scope>NUCLEOTIDE SEQUENCE [LARGE SCALE GENOMIC DNA]</scope>
    <source>
        <strain evidence="4">DORA_11</strain>
    </source>
</reference>
<name>W1V500_9FIRM</name>
<dbReference type="Proteomes" id="UP000018855">
    <property type="component" value="Unassembled WGS sequence"/>
</dbReference>
<comment type="similarity">
    <text evidence="1">Belongs to the bacterial solute-binding protein 8 family.</text>
</comment>
<dbReference type="AlphaFoldDB" id="W1V500"/>
<gene>
    <name evidence="3" type="ORF">Q619_VDC00153G0001</name>
</gene>
<comment type="caution">
    <text evidence="3">The sequence shown here is derived from an EMBL/GenBank/DDBJ whole genome shotgun (WGS) entry which is preliminary data.</text>
</comment>
<evidence type="ECO:0000256" key="1">
    <source>
        <dbReference type="ARBA" id="ARBA00008814"/>
    </source>
</evidence>
<feature type="domain" description="Fe/B12 periplasmic-binding" evidence="2">
    <location>
        <begin position="1"/>
        <end position="159"/>
    </location>
</feature>
<feature type="non-terminal residue" evidence="3">
    <location>
        <position position="175"/>
    </location>
</feature>
<dbReference type="PANTHER" id="PTHR30535">
    <property type="entry name" value="VITAMIN B12-BINDING PROTEIN"/>
    <property type="match status" value="1"/>
</dbReference>
<dbReference type="Gene3D" id="3.40.50.1980">
    <property type="entry name" value="Nitrogenase molybdenum iron protein domain"/>
    <property type="match status" value="1"/>
</dbReference>
<protein>
    <submittedName>
        <fullName evidence="3">Iron(III) ABC superfamily ATP binding cassette transporter, binding protein</fullName>
    </submittedName>
</protein>
<organism evidence="3 4">
    <name type="scientific">Veillonella dispar DORA_11</name>
    <dbReference type="NCBI Taxonomy" id="1403949"/>
    <lineage>
        <taxon>Bacteria</taxon>
        <taxon>Bacillati</taxon>
        <taxon>Bacillota</taxon>
        <taxon>Negativicutes</taxon>
        <taxon>Veillonellales</taxon>
        <taxon>Veillonellaceae</taxon>
        <taxon>Veillonella</taxon>
    </lineage>
</organism>
<dbReference type="Gene3D" id="1.20.58.2180">
    <property type="match status" value="1"/>
</dbReference>
<dbReference type="PROSITE" id="PS50983">
    <property type="entry name" value="FE_B12_PBP"/>
    <property type="match status" value="1"/>
</dbReference>
<evidence type="ECO:0000313" key="4">
    <source>
        <dbReference type="Proteomes" id="UP000018855"/>
    </source>
</evidence>
<accession>W1V500</accession>
<dbReference type="InterPro" id="IPR002491">
    <property type="entry name" value="ABC_transptr_periplasmic_BD"/>
</dbReference>
<feature type="non-terminal residue" evidence="3">
    <location>
        <position position="1"/>
    </location>
</feature>
<dbReference type="Pfam" id="PF01497">
    <property type="entry name" value="Peripla_BP_2"/>
    <property type="match status" value="1"/>
</dbReference>
<evidence type="ECO:0000313" key="3">
    <source>
        <dbReference type="EMBL" id="ETJ01083.1"/>
    </source>
</evidence>
<dbReference type="InterPro" id="IPR050902">
    <property type="entry name" value="ABC_Transporter_SBP"/>
</dbReference>
<sequence length="175" mass="19604">LGDKAPEMAKQYLAYLDGKIKFAEDRTKSIDDANRPSVLHIVGGDNLLKVDGDKTIINEWIRYAGGKNAITTKGSQITVTMEEIVKANPDIIIIGGTQSRKGIEAIKNDPQWASLKAVQNGRIYSNPVGTFNWDRYSAESTLQILWAGQIIQPQLFNDIDLVKETKSFYKTFLHY</sequence>
<proteinExistence type="inferred from homology"/>